<keyword evidence="2" id="KW-1185">Reference proteome</keyword>
<name>A0AAE3KUB5_9BACT</name>
<sequence>MYKTLIVFLVLGVFRCDRTEVIAEKGLAVEWRYVGTFSHLVDYKCFICDGYDFEKSKYVINFLDANNYTANINLLRGKGEYSVSFEDTGNETISGTFENLNLQILNKPYENQEDSKFQAMFSESTNFTLVQKSNNEIYDQLTLGSNNSEYLLFVRK</sequence>
<dbReference type="RefSeq" id="WP_255039090.1">
    <property type="nucleotide sequence ID" value="NZ_RJUF01000183.1"/>
</dbReference>
<dbReference type="AlphaFoldDB" id="A0AAE3KUB5"/>
<accession>A0AAE3KUB5</accession>
<evidence type="ECO:0000313" key="1">
    <source>
        <dbReference type="EMBL" id="MCP9765397.1"/>
    </source>
</evidence>
<proteinExistence type="predicted"/>
<gene>
    <name evidence="1" type="ORF">EGI31_20880</name>
</gene>
<dbReference type="Proteomes" id="UP001204144">
    <property type="component" value="Unassembled WGS sequence"/>
</dbReference>
<protein>
    <submittedName>
        <fullName evidence="1">Uncharacterized protein</fullName>
    </submittedName>
</protein>
<evidence type="ECO:0000313" key="2">
    <source>
        <dbReference type="Proteomes" id="UP001204144"/>
    </source>
</evidence>
<comment type="caution">
    <text evidence="1">The sequence shown here is derived from an EMBL/GenBank/DDBJ whole genome shotgun (WGS) entry which is preliminary data.</text>
</comment>
<dbReference type="EMBL" id="RJUF01000183">
    <property type="protein sequence ID" value="MCP9765397.1"/>
    <property type="molecule type" value="Genomic_DNA"/>
</dbReference>
<reference evidence="1 2" key="1">
    <citation type="submission" date="2018-11" db="EMBL/GenBank/DDBJ databases">
        <title>Novel bacteria species description.</title>
        <authorList>
            <person name="Han J.-H."/>
        </authorList>
    </citation>
    <scope>NUCLEOTIDE SEQUENCE [LARGE SCALE GENOMIC DNA]</scope>
    <source>
        <strain evidence="1 2">KCTC23259</strain>
    </source>
</reference>
<organism evidence="1 2">
    <name type="scientific">Lacihabitans soyangensis</name>
    <dbReference type="NCBI Taxonomy" id="869394"/>
    <lineage>
        <taxon>Bacteria</taxon>
        <taxon>Pseudomonadati</taxon>
        <taxon>Bacteroidota</taxon>
        <taxon>Cytophagia</taxon>
        <taxon>Cytophagales</taxon>
        <taxon>Leadbetterellaceae</taxon>
        <taxon>Lacihabitans</taxon>
    </lineage>
</organism>